<sequence>MPKGYMYGLKITNDEDEGFEYSPPFRLRVPGSVFKKGSAVKGEANYTRPAPPSNSEKGVERRS</sequence>
<protein>
    <submittedName>
        <fullName evidence="2">Uncharacterized protein</fullName>
    </submittedName>
</protein>
<accession>A0A2T6ZAI2</accession>
<dbReference type="EMBL" id="NESQ01000537">
    <property type="protein sequence ID" value="PUU72434.1"/>
    <property type="molecule type" value="Genomic_DNA"/>
</dbReference>
<dbReference type="Proteomes" id="UP000244722">
    <property type="component" value="Unassembled WGS sequence"/>
</dbReference>
<comment type="caution">
    <text evidence="2">The sequence shown here is derived from an EMBL/GenBank/DDBJ whole genome shotgun (WGS) entry which is preliminary data.</text>
</comment>
<evidence type="ECO:0000313" key="3">
    <source>
        <dbReference type="Proteomes" id="UP000244722"/>
    </source>
</evidence>
<evidence type="ECO:0000256" key="1">
    <source>
        <dbReference type="SAM" id="MobiDB-lite"/>
    </source>
</evidence>
<reference evidence="2 3" key="1">
    <citation type="submission" date="2017-04" db="EMBL/GenBank/DDBJ databases">
        <title>Draft genome sequence of Tuber borchii Vittad., a whitish edible truffle.</title>
        <authorList>
            <consortium name="DOE Joint Genome Institute"/>
            <person name="Murat C."/>
            <person name="Kuo A."/>
            <person name="Barry K.W."/>
            <person name="Clum A."/>
            <person name="Dockter R.B."/>
            <person name="Fauchery L."/>
            <person name="Iotti M."/>
            <person name="Kohler A."/>
            <person name="Labutti K."/>
            <person name="Lindquist E.A."/>
            <person name="Lipzen A."/>
            <person name="Ohm R.A."/>
            <person name="Wang M."/>
            <person name="Grigoriev I.V."/>
            <person name="Zambonelli A."/>
            <person name="Martin F.M."/>
        </authorList>
    </citation>
    <scope>NUCLEOTIDE SEQUENCE [LARGE SCALE GENOMIC DNA]</scope>
    <source>
        <strain evidence="2 3">Tbo3840</strain>
    </source>
</reference>
<keyword evidence="3" id="KW-1185">Reference proteome</keyword>
<name>A0A2T6ZAI2_TUBBO</name>
<dbReference type="AlphaFoldDB" id="A0A2T6ZAI2"/>
<organism evidence="2 3">
    <name type="scientific">Tuber borchii</name>
    <name type="common">White truffle</name>
    <dbReference type="NCBI Taxonomy" id="42251"/>
    <lineage>
        <taxon>Eukaryota</taxon>
        <taxon>Fungi</taxon>
        <taxon>Dikarya</taxon>
        <taxon>Ascomycota</taxon>
        <taxon>Pezizomycotina</taxon>
        <taxon>Pezizomycetes</taxon>
        <taxon>Pezizales</taxon>
        <taxon>Tuberaceae</taxon>
        <taxon>Tuber</taxon>
    </lineage>
</organism>
<proteinExistence type="predicted"/>
<gene>
    <name evidence="2" type="ORF">B9Z19DRAFT_1097298</name>
</gene>
<feature type="region of interest" description="Disordered" evidence="1">
    <location>
        <begin position="38"/>
        <end position="63"/>
    </location>
</feature>
<evidence type="ECO:0000313" key="2">
    <source>
        <dbReference type="EMBL" id="PUU72434.1"/>
    </source>
</evidence>